<reference evidence="5 6" key="1">
    <citation type="journal article" date="2019" name="Sci. Rep.">
        <title>Extended insight into the Mycobacterium chelonae-abscessus complex through whole genome sequencing of Mycobacterium salmoniphilum outbreak and Mycobacterium salmoniphilum-like strains.</title>
        <authorList>
            <person name="Behra P.R.K."/>
            <person name="Das S."/>
            <person name="Pettersson B.M.F."/>
            <person name="Shirreff L."/>
            <person name="DuCote T."/>
            <person name="Jacobsson K.G."/>
            <person name="Ennis D.G."/>
            <person name="Kirsebom L.A."/>
        </authorList>
    </citation>
    <scope>NUCLEOTIDE SEQUENCE [LARGE SCALE GENOMIC DNA]</scope>
    <source>
        <strain evidence="5 6">CCUG 60884</strain>
    </source>
</reference>
<protein>
    <submittedName>
        <fullName evidence="5">ESX-1 secretion-associated protein EspG1</fullName>
    </submittedName>
</protein>
<keyword evidence="3" id="KW-0963">Cytoplasm</keyword>
<dbReference type="Proteomes" id="UP000294604">
    <property type="component" value="Unassembled WGS sequence"/>
</dbReference>
<name>A0A4V3I1E9_9MYCO</name>
<dbReference type="InterPro" id="IPR025734">
    <property type="entry name" value="EspG"/>
</dbReference>
<evidence type="ECO:0000256" key="4">
    <source>
        <dbReference type="ARBA" id="ARBA00023186"/>
    </source>
</evidence>
<comment type="subcellular location">
    <subcellularLocation>
        <location evidence="1">Cytoplasm</location>
    </subcellularLocation>
</comment>
<gene>
    <name evidence="5" type="primary">espG1_1</name>
    <name evidence="5" type="ORF">CCUG60884_00293</name>
</gene>
<dbReference type="GO" id="GO:0005737">
    <property type="term" value="C:cytoplasm"/>
    <property type="evidence" value="ECO:0007669"/>
    <property type="project" value="UniProtKB-SubCell"/>
</dbReference>
<dbReference type="RefSeq" id="WP_134081027.1">
    <property type="nucleotide sequence ID" value="NZ_PECL01000003.1"/>
</dbReference>
<proteinExistence type="inferred from homology"/>
<evidence type="ECO:0000256" key="1">
    <source>
        <dbReference type="ARBA" id="ARBA00004496"/>
    </source>
</evidence>
<dbReference type="Pfam" id="PF14011">
    <property type="entry name" value="ESX-1_EspG"/>
    <property type="match status" value="1"/>
</dbReference>
<organism evidence="5 6">
    <name type="scientific">Mycobacteroides salmoniphilum</name>
    <dbReference type="NCBI Taxonomy" id="404941"/>
    <lineage>
        <taxon>Bacteria</taxon>
        <taxon>Bacillati</taxon>
        <taxon>Actinomycetota</taxon>
        <taxon>Actinomycetes</taxon>
        <taxon>Mycobacteriales</taxon>
        <taxon>Mycobacteriaceae</taxon>
        <taxon>Mycobacteroides</taxon>
    </lineage>
</organism>
<evidence type="ECO:0000313" key="6">
    <source>
        <dbReference type="Proteomes" id="UP000294604"/>
    </source>
</evidence>
<comment type="caution">
    <text evidence="5">The sequence shown here is derived from an EMBL/GenBank/DDBJ whole genome shotgun (WGS) entry which is preliminary data.</text>
</comment>
<sequence>MIVGNEREDLIVAADLTIDEVLVLADTLGGIGDDFPHVLGIRKDNIPYEEIKRSVWGAVRQELTGKNILDSSGAVHEAVAKMLQIATRPERTLECRWWRTDKKLIRFAVCRRGPDHVIICRNDERIVSQFVAASAGLAGMVEAVIGRVAGARMGPVTGPSTEIETAVMPEDLTQFGCDIKSAATLLTAIRERTEWVHIVATETLPGGTVVRPHPSAGILDSRHGRVVSLPKEVRHELHGTFLSGTPENLARTLSELTGFLPSGSWENL</sequence>
<dbReference type="AlphaFoldDB" id="A0A4V3I1E9"/>
<evidence type="ECO:0000256" key="2">
    <source>
        <dbReference type="ARBA" id="ARBA00006411"/>
    </source>
</evidence>
<keyword evidence="4" id="KW-0143">Chaperone</keyword>
<comment type="similarity">
    <text evidence="2">Belongs to the EspG family.</text>
</comment>
<evidence type="ECO:0000313" key="5">
    <source>
        <dbReference type="EMBL" id="TEA09124.1"/>
    </source>
</evidence>
<accession>A0A4V3I1E9</accession>
<dbReference type="EMBL" id="PECL01000003">
    <property type="protein sequence ID" value="TEA09124.1"/>
    <property type="molecule type" value="Genomic_DNA"/>
</dbReference>
<evidence type="ECO:0000256" key="3">
    <source>
        <dbReference type="ARBA" id="ARBA00022490"/>
    </source>
</evidence>